<dbReference type="GO" id="GO:0003677">
    <property type="term" value="F:DNA binding"/>
    <property type="evidence" value="ECO:0007669"/>
    <property type="project" value="UniProtKB-KW"/>
</dbReference>
<dbReference type="Gene3D" id="3.40.640.10">
    <property type="entry name" value="Type I PLP-dependent aspartate aminotransferase-like (Major domain)"/>
    <property type="match status" value="1"/>
</dbReference>
<dbReference type="InterPro" id="IPR000524">
    <property type="entry name" value="Tscrpt_reg_HTH_GntR"/>
</dbReference>
<dbReference type="PROSITE" id="PS50949">
    <property type="entry name" value="HTH_GNTR"/>
    <property type="match status" value="1"/>
</dbReference>
<sequence length="504" mass="54450">MTWLLLPSSGVGGIQPKSYPCFKVQFWSNLPLPYQTFDGDNLMGEHANTLASQVSAEIEARIRAGGLAVGARLPSLRQGAQQFGVAKNTMVEAYDRLVARGVLSVRPGSGFYVRQQFPAPAIPERPHLQQAVDAATLLSEQLERRFRTRIGEGRPPSAWIEGVVATRHLRQALAGHGGKSGQHYDDPAGYLPLRETLAGMLAERAIKVDPTNIVMTFGGNHAFDLIIRQLVRPGDPVLVESPGYYPLFAKLKLIGARMIPVTRTLRGPEPAMLDAAAKASGARVFFTQSLAQNPTGGSLDLPTAHQILRVAEENGLTIVEDDIFGDLLPATAPRLAALDGSQRVLLVGSFAKTLSATLRVGYVAGPPQLLGALQAMKMLTVVNSCGHTERVVNATLADGAYRRHLGRLRRRIMDSAGILSAWARELGMAVHVDPAGGYYAWLRLPDGVSDSDLARRAAERDIFLAPGSIFYPDGSPGQSRHLRMNVAYAGDARVPRFLAEQCFG</sequence>
<dbReference type="CDD" id="cd00609">
    <property type="entry name" value="AAT_like"/>
    <property type="match status" value="1"/>
</dbReference>
<dbReference type="SMART" id="SM00345">
    <property type="entry name" value="HTH_GNTR"/>
    <property type="match status" value="1"/>
</dbReference>
<evidence type="ECO:0000256" key="1">
    <source>
        <dbReference type="ARBA" id="ARBA00005384"/>
    </source>
</evidence>
<evidence type="ECO:0000256" key="5">
    <source>
        <dbReference type="ARBA" id="ARBA00023163"/>
    </source>
</evidence>
<feature type="domain" description="HTH gntR-type" evidence="6">
    <location>
        <begin position="48"/>
        <end position="116"/>
    </location>
</feature>
<proteinExistence type="inferred from homology"/>
<reference evidence="7 8" key="1">
    <citation type="journal article" date="2017" name="Nat. Commun.">
        <title>In situ click chemistry generation of cyclooxygenase-2 inhibitors.</title>
        <authorList>
            <person name="Bhardwaj A."/>
            <person name="Kaur J."/>
            <person name="Wuest M."/>
            <person name="Wuest F."/>
        </authorList>
    </citation>
    <scope>NUCLEOTIDE SEQUENCE [LARGE SCALE GENOMIC DNA]</scope>
    <source>
        <strain evidence="7">S2_012_000_R3_94</strain>
    </source>
</reference>
<accession>A0A533IAN4</accession>
<dbReference type="GO" id="GO:0003700">
    <property type="term" value="F:DNA-binding transcription factor activity"/>
    <property type="evidence" value="ECO:0007669"/>
    <property type="project" value="InterPro"/>
</dbReference>
<dbReference type="PANTHER" id="PTHR46577">
    <property type="entry name" value="HTH-TYPE TRANSCRIPTIONAL REGULATORY PROTEIN GABR"/>
    <property type="match status" value="1"/>
</dbReference>
<dbReference type="Proteomes" id="UP000315344">
    <property type="component" value="Unassembled WGS sequence"/>
</dbReference>
<dbReference type="GO" id="GO:0008483">
    <property type="term" value="F:transaminase activity"/>
    <property type="evidence" value="ECO:0007669"/>
    <property type="project" value="UniProtKB-KW"/>
</dbReference>
<dbReference type="SUPFAM" id="SSF46785">
    <property type="entry name" value="Winged helix' DNA-binding domain"/>
    <property type="match status" value="1"/>
</dbReference>
<dbReference type="AlphaFoldDB" id="A0A533IAN4"/>
<name>A0A533IAN4_PARDE</name>
<dbReference type="Gene3D" id="3.90.1150.10">
    <property type="entry name" value="Aspartate Aminotransferase, domain 1"/>
    <property type="match status" value="1"/>
</dbReference>
<comment type="similarity">
    <text evidence="1">In the C-terminal section; belongs to the class-I pyridoxal-phosphate-dependent aminotransferase family.</text>
</comment>
<dbReference type="GO" id="GO:0030170">
    <property type="term" value="F:pyridoxal phosphate binding"/>
    <property type="evidence" value="ECO:0007669"/>
    <property type="project" value="InterPro"/>
</dbReference>
<dbReference type="SUPFAM" id="SSF53383">
    <property type="entry name" value="PLP-dependent transferases"/>
    <property type="match status" value="1"/>
</dbReference>
<dbReference type="PANTHER" id="PTHR46577:SF2">
    <property type="entry name" value="TRANSCRIPTIONAL REGULATORY PROTEIN"/>
    <property type="match status" value="1"/>
</dbReference>
<dbReference type="InterPro" id="IPR015422">
    <property type="entry name" value="PyrdxlP-dep_Trfase_small"/>
</dbReference>
<keyword evidence="7" id="KW-0808">Transferase</keyword>
<dbReference type="InterPro" id="IPR015424">
    <property type="entry name" value="PyrdxlP-dep_Trfase"/>
</dbReference>
<evidence type="ECO:0000313" key="7">
    <source>
        <dbReference type="EMBL" id="TKW66688.1"/>
    </source>
</evidence>
<gene>
    <name evidence="7" type="ORF">DI616_09350</name>
</gene>
<dbReference type="InterPro" id="IPR051446">
    <property type="entry name" value="HTH_trans_reg/aminotransferase"/>
</dbReference>
<dbReference type="InterPro" id="IPR015421">
    <property type="entry name" value="PyrdxlP-dep_Trfase_major"/>
</dbReference>
<keyword evidence="2" id="KW-0663">Pyridoxal phosphate</keyword>
<dbReference type="InterPro" id="IPR036390">
    <property type="entry name" value="WH_DNA-bd_sf"/>
</dbReference>
<evidence type="ECO:0000313" key="8">
    <source>
        <dbReference type="Proteomes" id="UP000315344"/>
    </source>
</evidence>
<evidence type="ECO:0000256" key="4">
    <source>
        <dbReference type="ARBA" id="ARBA00023125"/>
    </source>
</evidence>
<comment type="caution">
    <text evidence="7">The sequence shown here is derived from an EMBL/GenBank/DDBJ whole genome shotgun (WGS) entry which is preliminary data.</text>
</comment>
<dbReference type="EMBL" id="VAFL01000006">
    <property type="protein sequence ID" value="TKW66688.1"/>
    <property type="molecule type" value="Genomic_DNA"/>
</dbReference>
<keyword evidence="5" id="KW-0804">Transcription</keyword>
<dbReference type="InterPro" id="IPR036388">
    <property type="entry name" value="WH-like_DNA-bd_sf"/>
</dbReference>
<keyword evidence="4" id="KW-0238">DNA-binding</keyword>
<dbReference type="Gene3D" id="1.10.10.10">
    <property type="entry name" value="Winged helix-like DNA-binding domain superfamily/Winged helix DNA-binding domain"/>
    <property type="match status" value="1"/>
</dbReference>
<dbReference type="Pfam" id="PF00155">
    <property type="entry name" value="Aminotran_1_2"/>
    <property type="match status" value="1"/>
</dbReference>
<protein>
    <submittedName>
        <fullName evidence="7">PLP-dependent aminotransferase family protein</fullName>
    </submittedName>
</protein>
<keyword evidence="7" id="KW-0032">Aminotransferase</keyword>
<dbReference type="InterPro" id="IPR004839">
    <property type="entry name" value="Aminotransferase_I/II_large"/>
</dbReference>
<organism evidence="7 8">
    <name type="scientific">Paracoccus denitrificans</name>
    <dbReference type="NCBI Taxonomy" id="266"/>
    <lineage>
        <taxon>Bacteria</taxon>
        <taxon>Pseudomonadati</taxon>
        <taxon>Pseudomonadota</taxon>
        <taxon>Alphaproteobacteria</taxon>
        <taxon>Rhodobacterales</taxon>
        <taxon>Paracoccaceae</taxon>
        <taxon>Paracoccus</taxon>
    </lineage>
</organism>
<evidence type="ECO:0000256" key="2">
    <source>
        <dbReference type="ARBA" id="ARBA00022898"/>
    </source>
</evidence>
<dbReference type="CDD" id="cd07377">
    <property type="entry name" value="WHTH_GntR"/>
    <property type="match status" value="1"/>
</dbReference>
<evidence type="ECO:0000256" key="3">
    <source>
        <dbReference type="ARBA" id="ARBA00023015"/>
    </source>
</evidence>
<keyword evidence="3" id="KW-0805">Transcription regulation</keyword>
<evidence type="ECO:0000259" key="6">
    <source>
        <dbReference type="PROSITE" id="PS50949"/>
    </source>
</evidence>
<dbReference type="Pfam" id="PF00392">
    <property type="entry name" value="GntR"/>
    <property type="match status" value="1"/>
</dbReference>